<dbReference type="EMBL" id="CP088100">
    <property type="protein sequence ID" value="UFW85363.1"/>
    <property type="molecule type" value="Genomic_DNA"/>
</dbReference>
<keyword evidence="3" id="KW-1185">Reference proteome</keyword>
<dbReference type="RefSeq" id="WP_231143230.1">
    <property type="nucleotide sequence ID" value="NZ_CP088100.1"/>
</dbReference>
<name>A0ABY3QI85_9BRAD</name>
<proteinExistence type="predicted"/>
<evidence type="ECO:0000313" key="2">
    <source>
        <dbReference type="EMBL" id="UFW85363.1"/>
    </source>
</evidence>
<feature type="compositionally biased region" description="Basic and acidic residues" evidence="1">
    <location>
        <begin position="166"/>
        <end position="183"/>
    </location>
</feature>
<accession>A0ABY3QI85</accession>
<evidence type="ECO:0000256" key="1">
    <source>
        <dbReference type="SAM" id="MobiDB-lite"/>
    </source>
</evidence>
<organism evidence="2 3">
    <name type="scientific">Bradyrhizobium barranii</name>
    <dbReference type="NCBI Taxonomy" id="2992140"/>
    <lineage>
        <taxon>Bacteria</taxon>
        <taxon>Pseudomonadati</taxon>
        <taxon>Pseudomonadota</taxon>
        <taxon>Alphaproteobacteria</taxon>
        <taxon>Hyphomicrobiales</taxon>
        <taxon>Nitrobacteraceae</taxon>
        <taxon>Bradyrhizobium</taxon>
    </lineage>
</organism>
<sequence length="197" mass="21339">MPTTNIKRPDLQVSNEKWGLIKGAVDKLRWFECVDACIAAGTVDRSFAHLAIRIATQWINKETGLAWRSAKNLAVDIGMSETSVVRLFGEAVAAGLLGIAKPGRRGSGHFSIYRLAMPEAGKPPPMEISKPINTSTDGDFDRVETTIGDAGKPPSVPEKTSVGGDESLKRNKPQRKEPQERGAHAHAAHTAVWMEGM</sequence>
<gene>
    <name evidence="2" type="ORF">BjapCC829_36485</name>
</gene>
<feature type="region of interest" description="Disordered" evidence="1">
    <location>
        <begin position="121"/>
        <end position="197"/>
    </location>
</feature>
<reference evidence="2" key="1">
    <citation type="submission" date="2021-11" db="EMBL/GenBank/DDBJ databases">
        <title>Australian commercial rhizobial inoculants.</title>
        <authorList>
            <person name="Kohlmeier M.G."/>
            <person name="O'Hara G.W."/>
            <person name="Colombi E."/>
            <person name="Ramsay J.P."/>
            <person name="Terpolilli J."/>
        </authorList>
    </citation>
    <scope>NUCLEOTIDE SEQUENCE</scope>
    <source>
        <strain evidence="2">CC829</strain>
    </source>
</reference>
<protein>
    <recommendedName>
        <fullName evidence="4">Helix-turn-helix protein</fullName>
    </recommendedName>
</protein>
<dbReference type="Proteomes" id="UP001430990">
    <property type="component" value="Chromosome"/>
</dbReference>
<evidence type="ECO:0000313" key="3">
    <source>
        <dbReference type="Proteomes" id="UP001430990"/>
    </source>
</evidence>
<evidence type="ECO:0008006" key="4">
    <source>
        <dbReference type="Google" id="ProtNLM"/>
    </source>
</evidence>